<reference evidence="2 3" key="1">
    <citation type="submission" date="2021-06" db="EMBL/GenBank/DDBJ databases">
        <title>Caerostris darwini draft genome.</title>
        <authorList>
            <person name="Kono N."/>
            <person name="Arakawa K."/>
        </authorList>
    </citation>
    <scope>NUCLEOTIDE SEQUENCE [LARGE SCALE GENOMIC DNA]</scope>
</reference>
<proteinExistence type="predicted"/>
<dbReference type="EMBL" id="BPLQ01006153">
    <property type="protein sequence ID" value="GIY20367.1"/>
    <property type="molecule type" value="Genomic_DNA"/>
</dbReference>
<dbReference type="AlphaFoldDB" id="A0AAV4RJS5"/>
<comment type="caution">
    <text evidence="2">The sequence shown here is derived from an EMBL/GenBank/DDBJ whole genome shotgun (WGS) entry which is preliminary data.</text>
</comment>
<feature type="region of interest" description="Disordered" evidence="1">
    <location>
        <begin position="1"/>
        <end position="46"/>
    </location>
</feature>
<feature type="compositionally biased region" description="Low complexity" evidence="1">
    <location>
        <begin position="69"/>
        <end position="88"/>
    </location>
</feature>
<evidence type="ECO:0000313" key="2">
    <source>
        <dbReference type="EMBL" id="GIY20367.1"/>
    </source>
</evidence>
<keyword evidence="3" id="KW-1185">Reference proteome</keyword>
<evidence type="ECO:0000313" key="3">
    <source>
        <dbReference type="Proteomes" id="UP001054837"/>
    </source>
</evidence>
<sequence>MRAESRPLKGSVKGPLHFLLRPANDPPPSLCGRRFRKEERRTKAKKRCLSSTLRNLPLESRRISRLARSSPSLFPPSSSSISPEQFPPSKKKRWSKIKSGNCEGGGTAAVGNGYMVANAAQVLINIWQYFKVPRPKRKPSPISGLSPHHPCFSPLTRWTDARAGPRDGCKGRMTLARIPVKNDPLPPFLYLVACEESID</sequence>
<feature type="region of interest" description="Disordered" evidence="1">
    <location>
        <begin position="67"/>
        <end position="99"/>
    </location>
</feature>
<evidence type="ECO:0000256" key="1">
    <source>
        <dbReference type="SAM" id="MobiDB-lite"/>
    </source>
</evidence>
<accession>A0AAV4RJS5</accession>
<dbReference type="Proteomes" id="UP001054837">
    <property type="component" value="Unassembled WGS sequence"/>
</dbReference>
<organism evidence="2 3">
    <name type="scientific">Caerostris darwini</name>
    <dbReference type="NCBI Taxonomy" id="1538125"/>
    <lineage>
        <taxon>Eukaryota</taxon>
        <taxon>Metazoa</taxon>
        <taxon>Ecdysozoa</taxon>
        <taxon>Arthropoda</taxon>
        <taxon>Chelicerata</taxon>
        <taxon>Arachnida</taxon>
        <taxon>Araneae</taxon>
        <taxon>Araneomorphae</taxon>
        <taxon>Entelegynae</taxon>
        <taxon>Araneoidea</taxon>
        <taxon>Araneidae</taxon>
        <taxon>Caerostris</taxon>
    </lineage>
</organism>
<protein>
    <submittedName>
        <fullName evidence="2">Uncharacterized protein</fullName>
    </submittedName>
</protein>
<gene>
    <name evidence="2" type="ORF">CDAR_394321</name>
</gene>
<name>A0AAV4RJS5_9ARAC</name>